<dbReference type="AlphaFoldDB" id="A0AAC8QAY7"/>
<dbReference type="EMBL" id="CP011509">
    <property type="protein sequence ID" value="AKJ03989.1"/>
    <property type="molecule type" value="Genomic_DNA"/>
</dbReference>
<reference evidence="5 7" key="2">
    <citation type="submission" date="2018-08" db="EMBL/GenBank/DDBJ databases">
        <title>Genomic Encyclopedia of Archaeal and Bacterial Type Strains, Phase II (KMG-II): from individual species to whole genera.</title>
        <authorList>
            <person name="Goeker M."/>
        </authorList>
    </citation>
    <scope>NUCLEOTIDE SEQUENCE [LARGE SCALE GENOMIC DNA]</scope>
    <source>
        <strain evidence="5 7">DSM 2261</strain>
    </source>
</reference>
<evidence type="ECO:0000313" key="6">
    <source>
        <dbReference type="Proteomes" id="UP000035579"/>
    </source>
</evidence>
<evidence type="ECO:0000259" key="3">
    <source>
        <dbReference type="Pfam" id="PF16859"/>
    </source>
</evidence>
<gene>
    <name evidence="4" type="ORF">AA314_05615</name>
    <name evidence="5" type="ORF">ATI61_101910</name>
</gene>
<dbReference type="EMBL" id="QUMU01000001">
    <property type="protein sequence ID" value="REG37920.1"/>
    <property type="molecule type" value="Genomic_DNA"/>
</dbReference>
<dbReference type="Gene3D" id="1.10.357.10">
    <property type="entry name" value="Tetracycline Repressor, domain 2"/>
    <property type="match status" value="1"/>
</dbReference>
<protein>
    <submittedName>
        <fullName evidence="5">TetR family transcriptional regulator</fullName>
    </submittedName>
</protein>
<accession>A0AAC8QAY7</accession>
<dbReference type="Proteomes" id="UP000256345">
    <property type="component" value="Unassembled WGS sequence"/>
</dbReference>
<name>A0AAC8QAY7_9BACT</name>
<keyword evidence="1" id="KW-0805">Transcription regulation</keyword>
<evidence type="ECO:0000313" key="4">
    <source>
        <dbReference type="EMBL" id="AKJ03989.1"/>
    </source>
</evidence>
<organism evidence="4 6">
    <name type="scientific">Archangium gephyra</name>
    <dbReference type="NCBI Taxonomy" id="48"/>
    <lineage>
        <taxon>Bacteria</taxon>
        <taxon>Pseudomonadati</taxon>
        <taxon>Myxococcota</taxon>
        <taxon>Myxococcia</taxon>
        <taxon>Myxococcales</taxon>
        <taxon>Cystobacterineae</taxon>
        <taxon>Archangiaceae</taxon>
        <taxon>Archangium</taxon>
    </lineage>
</organism>
<evidence type="ECO:0000256" key="2">
    <source>
        <dbReference type="ARBA" id="ARBA00023163"/>
    </source>
</evidence>
<evidence type="ECO:0000313" key="5">
    <source>
        <dbReference type="EMBL" id="REG37920.1"/>
    </source>
</evidence>
<keyword evidence="2" id="KW-0804">Transcription</keyword>
<dbReference type="InterPro" id="IPR011075">
    <property type="entry name" value="TetR_C"/>
</dbReference>
<keyword evidence="7" id="KW-1185">Reference proteome</keyword>
<dbReference type="InterPro" id="IPR036271">
    <property type="entry name" value="Tet_transcr_reg_TetR-rel_C_sf"/>
</dbReference>
<dbReference type="KEGG" id="age:AA314_05615"/>
<reference evidence="4 6" key="1">
    <citation type="submission" date="2015-05" db="EMBL/GenBank/DDBJ databases">
        <title>Genome assembly of Archangium gephyra DSM 2261.</title>
        <authorList>
            <person name="Sharma G."/>
            <person name="Subramanian S."/>
        </authorList>
    </citation>
    <scope>NUCLEOTIDE SEQUENCE [LARGE SCALE GENOMIC DNA]</scope>
    <source>
        <strain evidence="4 6">DSM 2261</strain>
    </source>
</reference>
<evidence type="ECO:0000313" key="7">
    <source>
        <dbReference type="Proteomes" id="UP000256345"/>
    </source>
</evidence>
<dbReference type="SUPFAM" id="SSF48498">
    <property type="entry name" value="Tetracyclin repressor-like, C-terminal domain"/>
    <property type="match status" value="1"/>
</dbReference>
<sequence length="71" mass="7979">MLKLRDEKDAQVVHIYERAIERGELRPDADPRLIHGVLFGAVLHFELLHPDGSDEARLEALIDLVLAGVLL</sequence>
<dbReference type="Pfam" id="PF16859">
    <property type="entry name" value="TetR_C_11"/>
    <property type="match status" value="1"/>
</dbReference>
<dbReference type="Proteomes" id="UP000035579">
    <property type="component" value="Chromosome"/>
</dbReference>
<evidence type="ECO:0000256" key="1">
    <source>
        <dbReference type="ARBA" id="ARBA00023015"/>
    </source>
</evidence>
<feature type="domain" description="Tetracyclin repressor-like C-terminal" evidence="3">
    <location>
        <begin position="5"/>
        <end position="65"/>
    </location>
</feature>
<proteinExistence type="predicted"/>